<comment type="caution">
    <text evidence="1">The sequence shown here is derived from an EMBL/GenBank/DDBJ whole genome shotgun (WGS) entry which is preliminary data.</text>
</comment>
<dbReference type="EMBL" id="CAJVPW010001610">
    <property type="protein sequence ID" value="CAG8488385.1"/>
    <property type="molecule type" value="Genomic_DNA"/>
</dbReference>
<proteinExistence type="predicted"/>
<dbReference type="Proteomes" id="UP000789366">
    <property type="component" value="Unassembled WGS sequence"/>
</dbReference>
<name>A0ACA9KR38_9GLOM</name>
<gene>
    <name evidence="1" type="ORF">SPELUC_LOCUS2448</name>
</gene>
<evidence type="ECO:0000313" key="1">
    <source>
        <dbReference type="EMBL" id="CAG8488385.1"/>
    </source>
</evidence>
<reference evidence="1" key="1">
    <citation type="submission" date="2021-06" db="EMBL/GenBank/DDBJ databases">
        <authorList>
            <person name="Kallberg Y."/>
            <person name="Tangrot J."/>
            <person name="Rosling A."/>
        </authorList>
    </citation>
    <scope>NUCLEOTIDE SEQUENCE</scope>
    <source>
        <strain evidence="1">28 12/20/2015</strain>
    </source>
</reference>
<protein>
    <submittedName>
        <fullName evidence="1">333_t:CDS:1</fullName>
    </submittedName>
</protein>
<organism evidence="1 2">
    <name type="scientific">Cetraspora pellucida</name>
    <dbReference type="NCBI Taxonomy" id="1433469"/>
    <lineage>
        <taxon>Eukaryota</taxon>
        <taxon>Fungi</taxon>
        <taxon>Fungi incertae sedis</taxon>
        <taxon>Mucoromycota</taxon>
        <taxon>Glomeromycotina</taxon>
        <taxon>Glomeromycetes</taxon>
        <taxon>Diversisporales</taxon>
        <taxon>Gigasporaceae</taxon>
        <taxon>Cetraspora</taxon>
    </lineage>
</organism>
<keyword evidence="2" id="KW-1185">Reference proteome</keyword>
<sequence length="199" mass="22739">MKCKESPEPLLPETVGQDLSKQFIAGINKFKSQMKIRIDQVNLSIGDEENARNGLPNNTRITEDKPQNDNVDKSIDQCNSLIIKDVNMTDCGAPNADDDHRHKQNLTHLDRPSINSTRNRNRRLRKKWTNEELQALEDGMREYGTHWARILEKHGSSSGPLKNRTQVQLKDKARNEKQRRMKAGIDVGVFVQASDLVKN</sequence>
<accession>A0ACA9KR38</accession>
<evidence type="ECO:0000313" key="2">
    <source>
        <dbReference type="Proteomes" id="UP000789366"/>
    </source>
</evidence>